<dbReference type="AlphaFoldDB" id="A0A0G3EFM3"/>
<accession>A0A0G3EFM3</accession>
<dbReference type="Pfam" id="PF01208">
    <property type="entry name" value="URO-D"/>
    <property type="match status" value="1"/>
</dbReference>
<dbReference type="InterPro" id="IPR000257">
    <property type="entry name" value="Uroporphyrinogen_deCOase"/>
</dbReference>
<dbReference type="Proteomes" id="UP000035268">
    <property type="component" value="Chromosome"/>
</dbReference>
<dbReference type="GO" id="GO:0006779">
    <property type="term" value="P:porphyrin-containing compound biosynthetic process"/>
    <property type="evidence" value="ECO:0007669"/>
    <property type="project" value="InterPro"/>
</dbReference>
<dbReference type="OrthoDB" id="1725032at2"/>
<keyword evidence="3" id="KW-1185">Reference proteome</keyword>
<dbReference type="RefSeq" id="WP_052881014.1">
    <property type="nucleotide sequence ID" value="NZ_CP010904.1"/>
</dbReference>
<feature type="domain" description="Uroporphyrinogen decarboxylase (URO-D)" evidence="1">
    <location>
        <begin position="219"/>
        <end position="348"/>
    </location>
</feature>
<protein>
    <recommendedName>
        <fullName evidence="1">Uroporphyrinogen decarboxylase (URO-D) domain-containing protein</fullName>
    </recommendedName>
</protein>
<dbReference type="KEGG" id="vbl:L21SP4_00319"/>
<proteinExistence type="predicted"/>
<gene>
    <name evidence="2" type="ORF">L21SP4_00319</name>
</gene>
<evidence type="ECO:0000313" key="2">
    <source>
        <dbReference type="EMBL" id="AKJ63600.1"/>
    </source>
</evidence>
<evidence type="ECO:0000259" key="1">
    <source>
        <dbReference type="Pfam" id="PF01208"/>
    </source>
</evidence>
<organism evidence="2 3">
    <name type="scientific">Kiritimatiella glycovorans</name>
    <dbReference type="NCBI Taxonomy" id="1307763"/>
    <lineage>
        <taxon>Bacteria</taxon>
        <taxon>Pseudomonadati</taxon>
        <taxon>Kiritimatiellota</taxon>
        <taxon>Kiritimatiellia</taxon>
        <taxon>Kiritimatiellales</taxon>
        <taxon>Kiritimatiellaceae</taxon>
        <taxon>Kiritimatiella</taxon>
    </lineage>
</organism>
<dbReference type="InterPro" id="IPR038071">
    <property type="entry name" value="UROD/MetE-like_sf"/>
</dbReference>
<dbReference type="EMBL" id="CP010904">
    <property type="protein sequence ID" value="AKJ63600.1"/>
    <property type="molecule type" value="Genomic_DNA"/>
</dbReference>
<name>A0A0G3EFM3_9BACT</name>
<dbReference type="Gene3D" id="3.20.20.210">
    <property type="match status" value="1"/>
</dbReference>
<dbReference type="STRING" id="1307763.L21SP4_00319"/>
<dbReference type="GO" id="GO:0004853">
    <property type="term" value="F:uroporphyrinogen decarboxylase activity"/>
    <property type="evidence" value="ECO:0007669"/>
    <property type="project" value="InterPro"/>
</dbReference>
<dbReference type="SUPFAM" id="SSF51726">
    <property type="entry name" value="UROD/MetE-like"/>
    <property type="match status" value="1"/>
</dbReference>
<sequence>MDRKERIFRQLADEPVDRVPMLGGWMLGTRNVCELAEIRLEEYRADPLGGALKANRNLLVDGLVPPAVPDPENLDEIRQGEIQEESFADCDADDLYEYAQGIGDTEEEVLSRRAADLEAMEKGIRDSYAMNVERTGDFVLIPNDWGVSANFTLFAIYGYEAFLEAIALYPDEVEKIFWESAVLARRTNYVHLELIEKYDLPRMMFTGHDICNQVGPMCSPVFLRERYWPHSKYALEPFVEAGIRLIHHCDGNVMPIVDDMIAAGYSGFQGFQYECGVDPFELTKRRGPRGERIILMGGLNITRTLPYGDAQDQKNDIDYIMDATDGGKGLFLFTSNVVGPETPPENQRTAYHYLASLNPAEWKPKAPYPWPWEQKER</sequence>
<reference evidence="2 3" key="2">
    <citation type="journal article" date="2016" name="ISME J.">
        <title>Characterization of the first cultured representative of Verrucomicrobia subdivision 5 indicates the proposal of a novel phylum.</title>
        <authorList>
            <person name="Spring S."/>
            <person name="Bunk B."/>
            <person name="Sproer C."/>
            <person name="Schumann P."/>
            <person name="Rohde M."/>
            <person name="Tindall B.J."/>
            <person name="Klenk H.P."/>
        </authorList>
    </citation>
    <scope>NUCLEOTIDE SEQUENCE [LARGE SCALE GENOMIC DNA]</scope>
    <source>
        <strain evidence="2 3">L21-Fru-AB</strain>
    </source>
</reference>
<reference evidence="3" key="1">
    <citation type="submission" date="2015-02" db="EMBL/GenBank/DDBJ databases">
        <title>Description and complete genome sequence of the first cultured representative of the subdivision 5 of the Verrucomicrobia phylum.</title>
        <authorList>
            <person name="Spring S."/>
            <person name="Bunk B."/>
            <person name="Sproer C."/>
            <person name="Klenk H.-P."/>
        </authorList>
    </citation>
    <scope>NUCLEOTIDE SEQUENCE [LARGE SCALE GENOMIC DNA]</scope>
    <source>
        <strain evidence="3">L21-Fru-AB</strain>
    </source>
</reference>
<evidence type="ECO:0000313" key="3">
    <source>
        <dbReference type="Proteomes" id="UP000035268"/>
    </source>
</evidence>